<dbReference type="Proteomes" id="UP000765507">
    <property type="component" value="Unassembled WGS sequence"/>
</dbReference>
<dbReference type="EMBL" id="JAHGAV010001359">
    <property type="protein sequence ID" value="KAG6922341.1"/>
    <property type="molecule type" value="Genomic_DNA"/>
</dbReference>
<evidence type="ECO:0000313" key="2">
    <source>
        <dbReference type="Proteomes" id="UP000765507"/>
    </source>
</evidence>
<dbReference type="AlphaFoldDB" id="A0A8T1S0F6"/>
<feature type="non-terminal residue" evidence="1">
    <location>
        <position position="162"/>
    </location>
</feature>
<dbReference type="OrthoDB" id="9003226at2759"/>
<sequence>MNEELRGCFEWALQEYCKEPPCVKENARISIRWGGREMVFRSGMGECRIIVCCIQGKPQYHVIEPTREAYLARLQSDPQPLSTRNLRKVRDTLKLWGIRSKELRACFEVAPREFSKEPLCVKANARLQVTCDKAKVRFISGLGKCEISVSYREGGARYAVKA</sequence>
<accession>A0A8T1S0F6</accession>
<keyword evidence="2" id="KW-1185">Reference proteome</keyword>
<proteinExistence type="predicted"/>
<comment type="caution">
    <text evidence="1">The sequence shown here is derived from an EMBL/GenBank/DDBJ whole genome shotgun (WGS) entry which is preliminary data.</text>
</comment>
<name>A0A8T1S0F6_CHESE</name>
<reference evidence="1 2" key="1">
    <citation type="journal article" date="2020" name="G3 (Bethesda)">
        <title>Draft Genome of the Common Snapping Turtle, Chelydra serpentina, a Model for Phenotypic Plasticity in Reptiles.</title>
        <authorList>
            <person name="Das D."/>
            <person name="Singh S.K."/>
            <person name="Bierstedt J."/>
            <person name="Erickson A."/>
            <person name="Galli G.L.J."/>
            <person name="Crossley D.A. 2nd"/>
            <person name="Rhen T."/>
        </authorList>
    </citation>
    <scope>NUCLEOTIDE SEQUENCE [LARGE SCALE GENOMIC DNA]</scope>
    <source>
        <strain evidence="1">KW</strain>
    </source>
</reference>
<evidence type="ECO:0000313" key="1">
    <source>
        <dbReference type="EMBL" id="KAG6922341.1"/>
    </source>
</evidence>
<organism evidence="1 2">
    <name type="scientific">Chelydra serpentina</name>
    <name type="common">Snapping turtle</name>
    <name type="synonym">Testudo serpentina</name>
    <dbReference type="NCBI Taxonomy" id="8475"/>
    <lineage>
        <taxon>Eukaryota</taxon>
        <taxon>Metazoa</taxon>
        <taxon>Chordata</taxon>
        <taxon>Craniata</taxon>
        <taxon>Vertebrata</taxon>
        <taxon>Euteleostomi</taxon>
        <taxon>Archelosauria</taxon>
        <taxon>Testudinata</taxon>
        <taxon>Testudines</taxon>
        <taxon>Cryptodira</taxon>
        <taxon>Durocryptodira</taxon>
        <taxon>Americhelydia</taxon>
        <taxon>Chelydroidea</taxon>
        <taxon>Chelydridae</taxon>
        <taxon>Chelydra</taxon>
    </lineage>
</organism>
<protein>
    <submittedName>
        <fullName evidence="1">Uncharacterized protein</fullName>
    </submittedName>
</protein>
<gene>
    <name evidence="1" type="ORF">G0U57_002811</name>
</gene>